<evidence type="ECO:0000313" key="8">
    <source>
        <dbReference type="EMBL" id="GAA4789242.1"/>
    </source>
</evidence>
<evidence type="ECO:0000256" key="5">
    <source>
        <dbReference type="ARBA" id="ARBA00023136"/>
    </source>
</evidence>
<organism evidence="8 9">
    <name type="scientific">Rothia endophytica</name>
    <dbReference type="NCBI Taxonomy" id="1324766"/>
    <lineage>
        <taxon>Bacteria</taxon>
        <taxon>Bacillati</taxon>
        <taxon>Actinomycetota</taxon>
        <taxon>Actinomycetes</taxon>
        <taxon>Micrococcales</taxon>
        <taxon>Micrococcaceae</taxon>
        <taxon>Rothia</taxon>
    </lineage>
</organism>
<protein>
    <submittedName>
        <fullName evidence="8">Threonine/homoserine exporter RhtA</fullName>
    </submittedName>
</protein>
<dbReference type="EMBL" id="BAABKP010000001">
    <property type="protein sequence ID" value="GAA4789242.1"/>
    <property type="molecule type" value="Genomic_DNA"/>
</dbReference>
<feature type="transmembrane region" description="Helical" evidence="6">
    <location>
        <begin position="46"/>
        <end position="62"/>
    </location>
</feature>
<evidence type="ECO:0000256" key="4">
    <source>
        <dbReference type="ARBA" id="ARBA00022989"/>
    </source>
</evidence>
<evidence type="ECO:0000256" key="2">
    <source>
        <dbReference type="ARBA" id="ARBA00007362"/>
    </source>
</evidence>
<keyword evidence="4 6" id="KW-1133">Transmembrane helix</keyword>
<name>A0ABP9B4P6_9MICC</name>
<gene>
    <name evidence="8" type="primary">rhtA</name>
    <name evidence="8" type="ORF">GCM10023352_03860</name>
</gene>
<evidence type="ECO:0000256" key="3">
    <source>
        <dbReference type="ARBA" id="ARBA00022692"/>
    </source>
</evidence>
<feature type="transmembrane region" description="Helical" evidence="6">
    <location>
        <begin position="267"/>
        <end position="285"/>
    </location>
</feature>
<dbReference type="PANTHER" id="PTHR32322:SF2">
    <property type="entry name" value="EAMA DOMAIN-CONTAINING PROTEIN"/>
    <property type="match status" value="1"/>
</dbReference>
<feature type="transmembrane region" description="Helical" evidence="6">
    <location>
        <begin position="126"/>
        <end position="144"/>
    </location>
</feature>
<keyword evidence="3 6" id="KW-0812">Transmembrane</keyword>
<comment type="caution">
    <text evidence="8">The sequence shown here is derived from an EMBL/GenBank/DDBJ whole genome shotgun (WGS) entry which is preliminary data.</text>
</comment>
<dbReference type="Pfam" id="PF00892">
    <property type="entry name" value="EamA"/>
    <property type="match status" value="1"/>
</dbReference>
<dbReference type="PANTHER" id="PTHR32322">
    <property type="entry name" value="INNER MEMBRANE TRANSPORTER"/>
    <property type="match status" value="1"/>
</dbReference>
<dbReference type="SUPFAM" id="SSF103481">
    <property type="entry name" value="Multidrug resistance efflux transporter EmrE"/>
    <property type="match status" value="2"/>
</dbReference>
<keyword evidence="5 6" id="KW-0472">Membrane</keyword>
<reference evidence="9" key="1">
    <citation type="journal article" date="2019" name="Int. J. Syst. Evol. Microbiol.">
        <title>The Global Catalogue of Microorganisms (GCM) 10K type strain sequencing project: providing services to taxonomists for standard genome sequencing and annotation.</title>
        <authorList>
            <consortium name="The Broad Institute Genomics Platform"/>
            <consortium name="The Broad Institute Genome Sequencing Center for Infectious Disease"/>
            <person name="Wu L."/>
            <person name="Ma J."/>
        </authorList>
    </citation>
    <scope>NUCLEOTIDE SEQUENCE [LARGE SCALE GENOMIC DNA]</scope>
    <source>
        <strain evidence="9">JCM 18541</strain>
    </source>
</reference>
<proteinExistence type="inferred from homology"/>
<accession>A0ABP9B4P6</accession>
<evidence type="ECO:0000259" key="7">
    <source>
        <dbReference type="Pfam" id="PF00892"/>
    </source>
</evidence>
<feature type="transmembrane region" description="Helical" evidence="6">
    <location>
        <begin position="16"/>
        <end position="40"/>
    </location>
</feature>
<feature type="transmembrane region" description="Helical" evidence="6">
    <location>
        <begin position="239"/>
        <end position="261"/>
    </location>
</feature>
<comment type="subcellular location">
    <subcellularLocation>
        <location evidence="1">Membrane</location>
        <topology evidence="1">Multi-pass membrane protein</topology>
    </subcellularLocation>
</comment>
<evidence type="ECO:0000256" key="6">
    <source>
        <dbReference type="SAM" id="Phobius"/>
    </source>
</evidence>
<evidence type="ECO:0000313" key="9">
    <source>
        <dbReference type="Proteomes" id="UP001500187"/>
    </source>
</evidence>
<feature type="transmembrane region" description="Helical" evidence="6">
    <location>
        <begin position="180"/>
        <end position="203"/>
    </location>
</feature>
<dbReference type="InterPro" id="IPR000620">
    <property type="entry name" value="EamA_dom"/>
</dbReference>
<feature type="domain" description="EamA" evidence="7">
    <location>
        <begin position="150"/>
        <end position="281"/>
    </location>
</feature>
<evidence type="ECO:0000256" key="1">
    <source>
        <dbReference type="ARBA" id="ARBA00004141"/>
    </source>
</evidence>
<feature type="transmembrane region" description="Helical" evidence="6">
    <location>
        <begin position="74"/>
        <end position="94"/>
    </location>
</feature>
<dbReference type="Proteomes" id="UP001500187">
    <property type="component" value="Unassembled WGS sequence"/>
</dbReference>
<dbReference type="InterPro" id="IPR050638">
    <property type="entry name" value="AA-Vitamin_Transporters"/>
</dbReference>
<sequence length="313" mass="32228">MNLTDRIPQHRRGTAALLLIMAGSLGIQCTAALASSLFGAFTPTEVAALRALLAAVTLLLLVRPNPLKLSRKDWVQVVVYGAVLTLMSICFYNAIALIPLGVAVTFEYLGAFLVALLGVRQLRDGLFALFALAGVIMIAAPTMAGDAAPIGFLWALGSAASMAGYTLYSARMGTVSPATAGLRGTTLALGVSALMQLPLAIPAVSRLDAGAWLILAMTAVFGVALAYSADNIAGQLTSAAVIGVLFSIDPVIGAIAGTALLGEVLSWWAYAGIALIAASGAYIVWSTNRSAIRLTAHTGMLPVMSTPPKGKQS</sequence>
<feature type="transmembrane region" description="Helical" evidence="6">
    <location>
        <begin position="100"/>
        <end position="119"/>
    </location>
</feature>
<keyword evidence="9" id="KW-1185">Reference proteome</keyword>
<dbReference type="InterPro" id="IPR037185">
    <property type="entry name" value="EmrE-like"/>
</dbReference>
<feature type="transmembrane region" description="Helical" evidence="6">
    <location>
        <begin position="209"/>
        <end position="227"/>
    </location>
</feature>
<feature type="transmembrane region" description="Helical" evidence="6">
    <location>
        <begin position="150"/>
        <end position="168"/>
    </location>
</feature>
<comment type="similarity">
    <text evidence="2">Belongs to the EamA transporter family.</text>
</comment>
<dbReference type="RefSeq" id="WP_345444073.1">
    <property type="nucleotide sequence ID" value="NZ_BAABKP010000001.1"/>
</dbReference>